<accession>X0PNZ3</accession>
<name>X0PNZ3_9LACO</name>
<dbReference type="OrthoDB" id="2301346at2"/>
<keyword evidence="2" id="KW-1185">Reference proteome</keyword>
<protein>
    <submittedName>
        <fullName evidence="1">Uncharacterized protein</fullName>
    </submittedName>
</protein>
<dbReference type="RefSeq" id="WP_052004553.1">
    <property type="nucleotide sequence ID" value="NZ_AZGA01000077.1"/>
</dbReference>
<reference evidence="1 2" key="1">
    <citation type="journal article" date="2015" name="Genome Announc.">
        <title>Expanding the biotechnology potential of lactobacilli through comparative genomics of 213 strains and associated genera.</title>
        <authorList>
            <person name="Sun Z."/>
            <person name="Harris H.M."/>
            <person name="McCann A."/>
            <person name="Guo C."/>
            <person name="Argimon S."/>
            <person name="Zhang W."/>
            <person name="Yang X."/>
            <person name="Jeffery I.B."/>
            <person name="Cooney J.C."/>
            <person name="Kagawa T.F."/>
            <person name="Liu W."/>
            <person name="Song Y."/>
            <person name="Salvetti E."/>
            <person name="Wrobel A."/>
            <person name="Rasinkangas P."/>
            <person name="Parkhill J."/>
            <person name="Rea M.C."/>
            <person name="O'Sullivan O."/>
            <person name="Ritari J."/>
            <person name="Douillard F.P."/>
            <person name="Paul Ross R."/>
            <person name="Yang R."/>
            <person name="Briner A.E."/>
            <person name="Felis G.E."/>
            <person name="de Vos W.M."/>
            <person name="Barrangou R."/>
            <person name="Klaenhammer T.R."/>
            <person name="Caufield P.W."/>
            <person name="Cui Y."/>
            <person name="Zhang H."/>
            <person name="O'Toole P.W."/>
        </authorList>
    </citation>
    <scope>NUCLEOTIDE SEQUENCE [LARGE SCALE GENOMIC DNA]</scope>
    <source>
        <strain evidence="1 2">DSM 18527</strain>
    </source>
</reference>
<dbReference type="Proteomes" id="UP000051236">
    <property type="component" value="Unassembled WGS sequence"/>
</dbReference>
<comment type="caution">
    <text evidence="1">The sequence shown here is derived from an EMBL/GenBank/DDBJ whole genome shotgun (WGS) entry which is preliminary data.</text>
</comment>
<evidence type="ECO:0000313" key="2">
    <source>
        <dbReference type="Proteomes" id="UP000051236"/>
    </source>
</evidence>
<sequence>MADKFVKIDQLAKESQGRAVKKFIEFYLGLFKNRNLDVLSEQDHQDIIVAINNYIFDNISFTREQLIARLFADRYAEFVVYLTEIDQTYTQDGLTTKQSWPDWLADKEKHIDTKEALS</sequence>
<dbReference type="PATRIC" id="fig|1423734.3.peg.714"/>
<evidence type="ECO:0000313" key="1">
    <source>
        <dbReference type="EMBL" id="KRM31640.1"/>
    </source>
</evidence>
<gene>
    <name evidence="1" type="ORF">FC83_GL000707</name>
</gene>
<dbReference type="EMBL" id="AZGA01000077">
    <property type="protein sequence ID" value="KRM31640.1"/>
    <property type="molecule type" value="Genomic_DNA"/>
</dbReference>
<dbReference type="STRING" id="1423734.FC83_GL000707"/>
<organism evidence="1 2">
    <name type="scientific">Agrilactobacillus composti DSM 18527 = JCM 14202</name>
    <dbReference type="NCBI Taxonomy" id="1423734"/>
    <lineage>
        <taxon>Bacteria</taxon>
        <taxon>Bacillati</taxon>
        <taxon>Bacillota</taxon>
        <taxon>Bacilli</taxon>
        <taxon>Lactobacillales</taxon>
        <taxon>Lactobacillaceae</taxon>
        <taxon>Agrilactobacillus</taxon>
    </lineage>
</organism>
<proteinExistence type="predicted"/>
<dbReference type="AlphaFoldDB" id="X0PNZ3"/>